<protein>
    <submittedName>
        <fullName evidence="1">Uncharacterized protein</fullName>
    </submittedName>
</protein>
<name>A0A838YP05_9GAMM</name>
<dbReference type="Proteomes" id="UP000585327">
    <property type="component" value="Unassembled WGS sequence"/>
</dbReference>
<dbReference type="AlphaFoldDB" id="A0A838YP05"/>
<reference evidence="1 2" key="1">
    <citation type="submission" date="2020-06" db="EMBL/GenBank/DDBJ databases">
        <title>Dysbiosis in marine aquaculture revealed through microbiome analysis: reverse ecology for environmental sustainability.</title>
        <authorList>
            <person name="Haro-Moreno J.M."/>
            <person name="Coutinho F.H."/>
            <person name="Zaragoza-Solas A."/>
            <person name="Picazo A."/>
            <person name="Almagro-Moreno S."/>
            <person name="Lopez-Perez M."/>
        </authorList>
    </citation>
    <scope>NUCLEOTIDE SEQUENCE [LARGE SCALE GENOMIC DNA]</scope>
    <source>
        <strain evidence="1">MCMED-G42</strain>
    </source>
</reference>
<organism evidence="1 2">
    <name type="scientific">SAR86 cluster bacterium</name>
    <dbReference type="NCBI Taxonomy" id="2030880"/>
    <lineage>
        <taxon>Bacteria</taxon>
        <taxon>Pseudomonadati</taxon>
        <taxon>Pseudomonadota</taxon>
        <taxon>Gammaproteobacteria</taxon>
        <taxon>SAR86 cluster</taxon>
    </lineage>
</organism>
<evidence type="ECO:0000313" key="1">
    <source>
        <dbReference type="EMBL" id="MBA4723976.1"/>
    </source>
</evidence>
<gene>
    <name evidence="1" type="ORF">H2021_02045</name>
</gene>
<evidence type="ECO:0000313" key="2">
    <source>
        <dbReference type="Proteomes" id="UP000585327"/>
    </source>
</evidence>
<proteinExistence type="predicted"/>
<dbReference type="EMBL" id="JACETM010000013">
    <property type="protein sequence ID" value="MBA4723976.1"/>
    <property type="molecule type" value="Genomic_DNA"/>
</dbReference>
<accession>A0A838YP05</accession>
<comment type="caution">
    <text evidence="1">The sequence shown here is derived from an EMBL/GenBank/DDBJ whole genome shotgun (WGS) entry which is preliminary data.</text>
</comment>
<sequence length="53" mass="6369">MNTELLNNLKRLKKDLVLLSEERKVVLSHHKTFEHVEKMRELVKNSIELIENE</sequence>